<organism evidence="1 2">
    <name type="scientific">Thelohanellus kitauei</name>
    <name type="common">Myxosporean</name>
    <dbReference type="NCBI Taxonomy" id="669202"/>
    <lineage>
        <taxon>Eukaryota</taxon>
        <taxon>Metazoa</taxon>
        <taxon>Cnidaria</taxon>
        <taxon>Myxozoa</taxon>
        <taxon>Myxosporea</taxon>
        <taxon>Bivalvulida</taxon>
        <taxon>Platysporina</taxon>
        <taxon>Myxobolidae</taxon>
        <taxon>Thelohanellus</taxon>
    </lineage>
</organism>
<proteinExistence type="predicted"/>
<gene>
    <name evidence="1" type="ORF">RF11_16116</name>
</gene>
<evidence type="ECO:0000313" key="2">
    <source>
        <dbReference type="Proteomes" id="UP000031668"/>
    </source>
</evidence>
<reference evidence="1 2" key="1">
    <citation type="journal article" date="2014" name="Genome Biol. Evol.">
        <title>The genome of the myxosporean Thelohanellus kitauei shows adaptations to nutrient acquisition within its fish host.</title>
        <authorList>
            <person name="Yang Y."/>
            <person name="Xiong J."/>
            <person name="Zhou Z."/>
            <person name="Huo F."/>
            <person name="Miao W."/>
            <person name="Ran C."/>
            <person name="Liu Y."/>
            <person name="Zhang J."/>
            <person name="Feng J."/>
            <person name="Wang M."/>
            <person name="Wang M."/>
            <person name="Wang L."/>
            <person name="Yao B."/>
        </authorList>
    </citation>
    <scope>NUCLEOTIDE SEQUENCE [LARGE SCALE GENOMIC DNA]</scope>
    <source>
        <strain evidence="1">Wuqing</strain>
    </source>
</reference>
<protein>
    <submittedName>
        <fullName evidence="1">Uncharacterized protein</fullName>
    </submittedName>
</protein>
<dbReference type="Proteomes" id="UP000031668">
    <property type="component" value="Unassembled WGS sequence"/>
</dbReference>
<name>A0A0C2IJZ2_THEKT</name>
<accession>A0A0C2IJZ2</accession>
<sequence length="144" mass="16249">MDTRFCTLAVSQKHFVTPLSHHMLSASVPILLSESLSNITLSLSERIDILNRWIETKLIKQSQGTMAFILAKFHAYLKTKGIFFRIGRTIPTQTANVNERVRQKMLKKHFCVDFPIPGMASCQSVGSANGEGKTTSTRFKCLRF</sequence>
<keyword evidence="2" id="KW-1185">Reference proteome</keyword>
<dbReference type="EMBL" id="JWZT01003741">
    <property type="protein sequence ID" value="KII65704.1"/>
    <property type="molecule type" value="Genomic_DNA"/>
</dbReference>
<dbReference type="AlphaFoldDB" id="A0A0C2IJZ2"/>
<comment type="caution">
    <text evidence="1">The sequence shown here is derived from an EMBL/GenBank/DDBJ whole genome shotgun (WGS) entry which is preliminary data.</text>
</comment>
<evidence type="ECO:0000313" key="1">
    <source>
        <dbReference type="EMBL" id="KII65704.1"/>
    </source>
</evidence>